<reference evidence="1 2" key="1">
    <citation type="submission" date="2014-04" db="EMBL/GenBank/DDBJ databases">
        <authorList>
            <consortium name="DOE Joint Genome Institute"/>
            <person name="Kuo A."/>
            <person name="Kohler A."/>
            <person name="Costa M.D."/>
            <person name="Nagy L.G."/>
            <person name="Floudas D."/>
            <person name="Copeland A."/>
            <person name="Barry K.W."/>
            <person name="Cichocki N."/>
            <person name="Veneault-Fourrey C."/>
            <person name="LaButti K."/>
            <person name="Lindquist E.A."/>
            <person name="Lipzen A."/>
            <person name="Lundell T."/>
            <person name="Morin E."/>
            <person name="Murat C."/>
            <person name="Sun H."/>
            <person name="Tunlid A."/>
            <person name="Henrissat B."/>
            <person name="Grigoriev I.V."/>
            <person name="Hibbett D.S."/>
            <person name="Martin F."/>
            <person name="Nordberg H.P."/>
            <person name="Cantor M.N."/>
            <person name="Hua S.X."/>
        </authorList>
    </citation>
    <scope>NUCLEOTIDE SEQUENCE [LARGE SCALE GENOMIC DNA]</scope>
    <source>
        <strain evidence="1 2">Marx 270</strain>
    </source>
</reference>
<keyword evidence="2" id="KW-1185">Reference proteome</keyword>
<dbReference type="HOGENOM" id="CLU_3112109_0_0_1"/>
<dbReference type="InParanoid" id="A0A0C3P3W1"/>
<sequence length="51" mass="5856">CHADDLVVDHHNVILYDCLRCQVCVGALRGHECTATCMTLLYVFRQPKHAW</sequence>
<organism evidence="1 2">
    <name type="scientific">Pisolithus tinctorius Marx 270</name>
    <dbReference type="NCBI Taxonomy" id="870435"/>
    <lineage>
        <taxon>Eukaryota</taxon>
        <taxon>Fungi</taxon>
        <taxon>Dikarya</taxon>
        <taxon>Basidiomycota</taxon>
        <taxon>Agaricomycotina</taxon>
        <taxon>Agaricomycetes</taxon>
        <taxon>Agaricomycetidae</taxon>
        <taxon>Boletales</taxon>
        <taxon>Sclerodermatineae</taxon>
        <taxon>Pisolithaceae</taxon>
        <taxon>Pisolithus</taxon>
    </lineage>
</organism>
<accession>A0A0C3P3W1</accession>
<gene>
    <name evidence="1" type="ORF">M404DRAFT_1002726</name>
</gene>
<name>A0A0C3P3W1_PISTI</name>
<dbReference type="Proteomes" id="UP000054217">
    <property type="component" value="Unassembled WGS sequence"/>
</dbReference>
<protein>
    <submittedName>
        <fullName evidence="1">Uncharacterized protein</fullName>
    </submittedName>
</protein>
<feature type="non-terminal residue" evidence="1">
    <location>
        <position position="1"/>
    </location>
</feature>
<dbReference type="AlphaFoldDB" id="A0A0C3P3W1"/>
<reference evidence="2" key="2">
    <citation type="submission" date="2015-01" db="EMBL/GenBank/DDBJ databases">
        <title>Evolutionary Origins and Diversification of the Mycorrhizal Mutualists.</title>
        <authorList>
            <consortium name="DOE Joint Genome Institute"/>
            <consortium name="Mycorrhizal Genomics Consortium"/>
            <person name="Kohler A."/>
            <person name="Kuo A."/>
            <person name="Nagy L.G."/>
            <person name="Floudas D."/>
            <person name="Copeland A."/>
            <person name="Barry K.W."/>
            <person name="Cichocki N."/>
            <person name="Veneault-Fourrey C."/>
            <person name="LaButti K."/>
            <person name="Lindquist E.A."/>
            <person name="Lipzen A."/>
            <person name="Lundell T."/>
            <person name="Morin E."/>
            <person name="Murat C."/>
            <person name="Riley R."/>
            <person name="Ohm R."/>
            <person name="Sun H."/>
            <person name="Tunlid A."/>
            <person name="Henrissat B."/>
            <person name="Grigoriev I.V."/>
            <person name="Hibbett D.S."/>
            <person name="Martin F."/>
        </authorList>
    </citation>
    <scope>NUCLEOTIDE SEQUENCE [LARGE SCALE GENOMIC DNA]</scope>
    <source>
        <strain evidence="2">Marx 270</strain>
    </source>
</reference>
<proteinExistence type="predicted"/>
<evidence type="ECO:0000313" key="2">
    <source>
        <dbReference type="Proteomes" id="UP000054217"/>
    </source>
</evidence>
<dbReference type="EMBL" id="KN831984">
    <property type="protein sequence ID" value="KIO01969.1"/>
    <property type="molecule type" value="Genomic_DNA"/>
</dbReference>
<evidence type="ECO:0000313" key="1">
    <source>
        <dbReference type="EMBL" id="KIO01969.1"/>
    </source>
</evidence>